<dbReference type="PROSITE" id="PS50110">
    <property type="entry name" value="RESPONSE_REGULATORY"/>
    <property type="match status" value="1"/>
</dbReference>
<comment type="caution">
    <text evidence="5">The sequence shown here is derived from an EMBL/GenBank/DDBJ whole genome shotgun (WGS) entry which is preliminary data.</text>
</comment>
<dbReference type="Pfam" id="PF14332">
    <property type="entry name" value="DUF4388"/>
    <property type="match status" value="1"/>
</dbReference>
<protein>
    <submittedName>
        <fullName evidence="5">Response regulator receiver protein</fullName>
    </submittedName>
</protein>
<evidence type="ECO:0000313" key="5">
    <source>
        <dbReference type="EMBL" id="GET42400.1"/>
    </source>
</evidence>
<dbReference type="SMART" id="SM00448">
    <property type="entry name" value="REC"/>
    <property type="match status" value="1"/>
</dbReference>
<dbReference type="PIRSF" id="PIRSF005897">
    <property type="entry name" value="RR_PatA"/>
    <property type="match status" value="1"/>
</dbReference>
<proteinExistence type="predicted"/>
<dbReference type="InterPro" id="IPR011006">
    <property type="entry name" value="CheY-like_superfamily"/>
</dbReference>
<keyword evidence="1 2" id="KW-0597">Phosphoprotein</keyword>
<dbReference type="Proteomes" id="UP001050975">
    <property type="component" value="Unassembled WGS sequence"/>
</dbReference>
<keyword evidence="6" id="KW-1185">Reference proteome</keyword>
<sequence>MTGYQPMQTLYPLSLLTQLANRHLNGCLQISSRGVTWSIYLDKGKLVYATNSLEPFERLDRQLTRLSHQIPTLVGAVPSHLATFRASQSAQNSDYQAICWLVHNQYLNPPQAAILIERLAREVFESLSLVRQGDCEIIESGEFTQFPKFCWLDISLLTNHLQSQLQPPKFSVSTSTVSFQSRASRLQNESDESTNESTNSIQDPPRQFNDSINSHHESPVKNNYTIACIDDNPSVLKTINLFLDAENYSVVMIDNPLKALMQIIRYKPDLILLDITMPNIDGYELCSLLRRHSLFKKTPIIMVTGNSGLLDRARAKLVRATDYLTKPFTKSDLLKIVQKYLP</sequence>
<dbReference type="SUPFAM" id="SSF52172">
    <property type="entry name" value="CheY-like"/>
    <property type="match status" value="1"/>
</dbReference>
<dbReference type="InterPro" id="IPR001789">
    <property type="entry name" value="Sig_transdc_resp-reg_receiver"/>
</dbReference>
<accession>A0AAV3XQ85</accession>
<reference evidence="5" key="1">
    <citation type="submission" date="2019-10" db="EMBL/GenBank/DDBJ databases">
        <title>Draft genome sequece of Microseira wollei NIES-4236.</title>
        <authorList>
            <person name="Yamaguchi H."/>
            <person name="Suzuki S."/>
            <person name="Kawachi M."/>
        </authorList>
    </citation>
    <scope>NUCLEOTIDE SEQUENCE</scope>
    <source>
        <strain evidence="5">NIES-4236</strain>
    </source>
</reference>
<evidence type="ECO:0000313" key="6">
    <source>
        <dbReference type="Proteomes" id="UP001050975"/>
    </source>
</evidence>
<name>A0AAV3XQ85_9CYAN</name>
<dbReference type="Gene3D" id="3.40.50.2300">
    <property type="match status" value="1"/>
</dbReference>
<evidence type="ECO:0000256" key="2">
    <source>
        <dbReference type="PROSITE-ProRule" id="PRU00169"/>
    </source>
</evidence>
<dbReference type="PANTHER" id="PTHR44591:SF3">
    <property type="entry name" value="RESPONSE REGULATORY DOMAIN-CONTAINING PROTEIN"/>
    <property type="match status" value="1"/>
</dbReference>
<dbReference type="Pfam" id="PF00072">
    <property type="entry name" value="Response_reg"/>
    <property type="match status" value="1"/>
</dbReference>
<feature type="modified residue" description="4-aspartylphosphate" evidence="2">
    <location>
        <position position="274"/>
    </location>
</feature>
<dbReference type="EMBL" id="BLAY01000162">
    <property type="protein sequence ID" value="GET42400.1"/>
    <property type="molecule type" value="Genomic_DNA"/>
</dbReference>
<dbReference type="GO" id="GO:0000160">
    <property type="term" value="P:phosphorelay signal transduction system"/>
    <property type="evidence" value="ECO:0007669"/>
    <property type="project" value="InterPro"/>
</dbReference>
<evidence type="ECO:0000256" key="3">
    <source>
        <dbReference type="SAM" id="MobiDB-lite"/>
    </source>
</evidence>
<dbReference type="InterPro" id="IPR025497">
    <property type="entry name" value="PatA-like_N"/>
</dbReference>
<evidence type="ECO:0000259" key="4">
    <source>
        <dbReference type="PROSITE" id="PS50110"/>
    </source>
</evidence>
<evidence type="ECO:0000256" key="1">
    <source>
        <dbReference type="ARBA" id="ARBA00022553"/>
    </source>
</evidence>
<gene>
    <name evidence="5" type="ORF">MiSe_72170</name>
</gene>
<feature type="region of interest" description="Disordered" evidence="3">
    <location>
        <begin position="183"/>
        <end position="214"/>
    </location>
</feature>
<feature type="domain" description="Response regulatory" evidence="4">
    <location>
        <begin position="225"/>
        <end position="341"/>
    </location>
</feature>
<dbReference type="PANTHER" id="PTHR44591">
    <property type="entry name" value="STRESS RESPONSE REGULATOR PROTEIN 1"/>
    <property type="match status" value="1"/>
</dbReference>
<dbReference type="InterPro" id="IPR024186">
    <property type="entry name" value="Sig_transdc_resp-reg_PatA"/>
</dbReference>
<dbReference type="AlphaFoldDB" id="A0AAV3XQ85"/>
<organism evidence="5 6">
    <name type="scientific">Microseira wollei NIES-4236</name>
    <dbReference type="NCBI Taxonomy" id="2530354"/>
    <lineage>
        <taxon>Bacteria</taxon>
        <taxon>Bacillati</taxon>
        <taxon>Cyanobacteriota</taxon>
        <taxon>Cyanophyceae</taxon>
        <taxon>Oscillatoriophycideae</taxon>
        <taxon>Aerosakkonematales</taxon>
        <taxon>Aerosakkonemataceae</taxon>
        <taxon>Microseira</taxon>
    </lineage>
</organism>
<dbReference type="InterPro" id="IPR050595">
    <property type="entry name" value="Bact_response_regulator"/>
</dbReference>